<dbReference type="AlphaFoldDB" id="A0A2T1A0E1"/>
<organism evidence="5 6">
    <name type="scientific">Antricoccus suffuscus</name>
    <dbReference type="NCBI Taxonomy" id="1629062"/>
    <lineage>
        <taxon>Bacteria</taxon>
        <taxon>Bacillati</taxon>
        <taxon>Actinomycetota</taxon>
        <taxon>Actinomycetes</taxon>
        <taxon>Geodermatophilales</taxon>
        <taxon>Antricoccaceae</taxon>
        <taxon>Antricoccus</taxon>
    </lineage>
</organism>
<evidence type="ECO:0000256" key="2">
    <source>
        <dbReference type="ARBA" id="ARBA00022630"/>
    </source>
</evidence>
<dbReference type="OrthoDB" id="8670884at2"/>
<evidence type="ECO:0000313" key="6">
    <source>
        <dbReference type="Proteomes" id="UP000237752"/>
    </source>
</evidence>
<evidence type="ECO:0000313" key="5">
    <source>
        <dbReference type="EMBL" id="PRZ42076.1"/>
    </source>
</evidence>
<comment type="caution">
    <text evidence="5">The sequence shown here is derived from an EMBL/GenBank/DDBJ whole genome shotgun (WGS) entry which is preliminary data.</text>
</comment>
<reference evidence="5 6" key="1">
    <citation type="submission" date="2018-03" db="EMBL/GenBank/DDBJ databases">
        <title>Genomic Encyclopedia of Archaeal and Bacterial Type Strains, Phase II (KMG-II): from individual species to whole genera.</title>
        <authorList>
            <person name="Goeker M."/>
        </authorList>
    </citation>
    <scope>NUCLEOTIDE SEQUENCE [LARGE SCALE GENOMIC DNA]</scope>
    <source>
        <strain evidence="5 6">DSM 100065</strain>
    </source>
</reference>
<dbReference type="PRINTS" id="PR00420">
    <property type="entry name" value="RNGMNOXGNASE"/>
</dbReference>
<dbReference type="InterPro" id="IPR002938">
    <property type="entry name" value="FAD-bd"/>
</dbReference>
<protein>
    <submittedName>
        <fullName evidence="5">2,4-dichlorophenol 6-monooxygenase/tetracenomycin A2 monooxygenase-dioxygenase</fullName>
    </submittedName>
</protein>
<feature type="domain" description="FAD-binding" evidence="4">
    <location>
        <begin position="7"/>
        <end position="364"/>
    </location>
</feature>
<dbReference type="GO" id="GO:0051213">
    <property type="term" value="F:dioxygenase activity"/>
    <property type="evidence" value="ECO:0007669"/>
    <property type="project" value="UniProtKB-KW"/>
</dbReference>
<proteinExistence type="predicted"/>
<evidence type="ECO:0000259" key="4">
    <source>
        <dbReference type="Pfam" id="PF01494"/>
    </source>
</evidence>
<dbReference type="Gene3D" id="3.40.30.120">
    <property type="match status" value="1"/>
</dbReference>
<dbReference type="Proteomes" id="UP000237752">
    <property type="component" value="Unassembled WGS sequence"/>
</dbReference>
<sequence length="580" mass="62949">MTSDYVETDVIICGGGPAGLALAYLLGRAGVDVRLFEKRSTTTQLPKGQYVHASTGELYRQWGVWDLLKGRGWEIARSNGQGFYVTINGGPVYEVRQSSGTFEEYVAKWHNLAPVYPRKVAASDYEAALLERARSFPSTHIAFGNRVVDIAEVGHQRYEVRVVDADSGTATAVCARYVVACDGAHSFVRNRLGQGQDHGPAFENQVLVEFDAPLEDTVGKGGFFHSFVLHPRYSGWFGSQNPDTGLWRYSFHHDEDEVPPNSVLVERIRGALGDPDCPVDIRDVLRFDYTTGLLRSWREGNVFFAGDAAHWHSPWGGYGANSGVQDANNLAWKLALVLKGGADDSLLDTYEVERKSKAREVVKAATYNSLNFQAITASVMVGEHEAMRTGELSDAGRTFLAEHAAAQGTNAVLHTGFQLGTFYQSDAVLNDGYDAPQHTLGTYIETITPGVRAPHAWLRDSTGEQVSTSDLWGGAFTVITSTDGPTWTDAVQQVGSALDIDLACVDVGATGDYSPSDAKFGHIYTTPVLVRPDGFIACQLGASSTDEASRRLDSVMRHILRRGAAEVRQGSVSGLASAPT</sequence>
<dbReference type="PANTHER" id="PTHR43004:SF19">
    <property type="entry name" value="BINDING MONOOXYGENASE, PUTATIVE (JCVI)-RELATED"/>
    <property type="match status" value="1"/>
</dbReference>
<dbReference type="GO" id="GO:0071949">
    <property type="term" value="F:FAD binding"/>
    <property type="evidence" value="ECO:0007669"/>
    <property type="project" value="InterPro"/>
</dbReference>
<dbReference type="Gene3D" id="3.50.50.60">
    <property type="entry name" value="FAD/NAD(P)-binding domain"/>
    <property type="match status" value="1"/>
</dbReference>
<keyword evidence="2" id="KW-0285">Flavoprotein</keyword>
<dbReference type="Pfam" id="PF01494">
    <property type="entry name" value="FAD_binding_3"/>
    <property type="match status" value="1"/>
</dbReference>
<name>A0A2T1A0E1_9ACTN</name>
<keyword evidence="5" id="KW-0503">Monooxygenase</keyword>
<dbReference type="Gene3D" id="3.30.9.10">
    <property type="entry name" value="D-Amino Acid Oxidase, subunit A, domain 2"/>
    <property type="match status" value="1"/>
</dbReference>
<dbReference type="InterPro" id="IPR036188">
    <property type="entry name" value="FAD/NAD-bd_sf"/>
</dbReference>
<dbReference type="PANTHER" id="PTHR43004">
    <property type="entry name" value="TRK SYSTEM POTASSIUM UPTAKE PROTEIN"/>
    <property type="match status" value="1"/>
</dbReference>
<evidence type="ECO:0000256" key="3">
    <source>
        <dbReference type="ARBA" id="ARBA00022827"/>
    </source>
</evidence>
<dbReference type="Pfam" id="PF21274">
    <property type="entry name" value="Rng_hyd_C"/>
    <property type="match status" value="1"/>
</dbReference>
<comment type="cofactor">
    <cofactor evidence="1">
        <name>FAD</name>
        <dbReference type="ChEBI" id="CHEBI:57692"/>
    </cofactor>
</comment>
<evidence type="ECO:0000256" key="1">
    <source>
        <dbReference type="ARBA" id="ARBA00001974"/>
    </source>
</evidence>
<keyword evidence="5" id="KW-0223">Dioxygenase</keyword>
<gene>
    <name evidence="5" type="ORF">CLV47_107204</name>
</gene>
<dbReference type="SUPFAM" id="SSF51905">
    <property type="entry name" value="FAD/NAD(P)-binding domain"/>
    <property type="match status" value="1"/>
</dbReference>
<accession>A0A2T1A0E1</accession>
<dbReference type="RefSeq" id="WP_106349015.1">
    <property type="nucleotide sequence ID" value="NZ_PVUE01000007.1"/>
</dbReference>
<keyword evidence="5" id="KW-0560">Oxidoreductase</keyword>
<keyword evidence="3" id="KW-0274">FAD</keyword>
<keyword evidence="6" id="KW-1185">Reference proteome</keyword>
<dbReference type="InterPro" id="IPR050641">
    <property type="entry name" value="RIFMO-like"/>
</dbReference>
<dbReference type="GO" id="GO:0016709">
    <property type="term" value="F:oxidoreductase activity, acting on paired donors, with incorporation or reduction of molecular oxygen, NAD(P)H as one donor, and incorporation of one atom of oxygen"/>
    <property type="evidence" value="ECO:0007669"/>
    <property type="project" value="UniProtKB-ARBA"/>
</dbReference>
<dbReference type="EMBL" id="PVUE01000007">
    <property type="protein sequence ID" value="PRZ42076.1"/>
    <property type="molecule type" value="Genomic_DNA"/>
</dbReference>